<evidence type="ECO:0008006" key="3">
    <source>
        <dbReference type="Google" id="ProtNLM"/>
    </source>
</evidence>
<proteinExistence type="predicted"/>
<dbReference type="Proteomes" id="UP000184436">
    <property type="component" value="Unassembled WGS sequence"/>
</dbReference>
<evidence type="ECO:0000313" key="1">
    <source>
        <dbReference type="EMBL" id="SHF90959.1"/>
    </source>
</evidence>
<name>A0A1M5FHQ5_9BACE</name>
<dbReference type="OrthoDB" id="7107839at2"/>
<reference evidence="1 2" key="1">
    <citation type="submission" date="2016-11" db="EMBL/GenBank/DDBJ databases">
        <authorList>
            <person name="Jaros S."/>
            <person name="Januszkiewicz K."/>
            <person name="Wedrychowicz H."/>
        </authorList>
    </citation>
    <scope>NUCLEOTIDE SEQUENCE [LARGE SCALE GENOMIC DNA]</scope>
    <source>
        <strain evidence="1 2">DSM 26883</strain>
    </source>
</reference>
<gene>
    <name evidence="1" type="ORF">SAMN05444349_14513</name>
</gene>
<protein>
    <recommendedName>
        <fullName evidence="3">HEPN AbiU2-like domain-containing protein</fullName>
    </recommendedName>
</protein>
<dbReference type="RefSeq" id="WP_025075852.1">
    <property type="nucleotide sequence ID" value="NZ_FQVD01000045.1"/>
</dbReference>
<dbReference type="EMBL" id="FQVD01000045">
    <property type="protein sequence ID" value="SHF90959.1"/>
    <property type="molecule type" value="Genomic_DNA"/>
</dbReference>
<keyword evidence="2" id="KW-1185">Reference proteome</keyword>
<evidence type="ECO:0000313" key="2">
    <source>
        <dbReference type="Proteomes" id="UP000184436"/>
    </source>
</evidence>
<dbReference type="AlphaFoldDB" id="A0A1M5FHQ5"/>
<accession>A0A1M5FHQ5</accession>
<organism evidence="1 2">
    <name type="scientific">Bacteroides faecichinchillae</name>
    <dbReference type="NCBI Taxonomy" id="871325"/>
    <lineage>
        <taxon>Bacteria</taxon>
        <taxon>Pseudomonadati</taxon>
        <taxon>Bacteroidota</taxon>
        <taxon>Bacteroidia</taxon>
        <taxon>Bacteroidales</taxon>
        <taxon>Bacteroidaceae</taxon>
        <taxon>Bacteroides</taxon>
    </lineage>
</organism>
<sequence length="246" mass="28747">MKYNISGVDRELAKKMQGREGKELKLTLLEKIREQEMMLDLFKKSINHCNQQIQYCIDKANNEQDVLKKQEYETQRIVFDDNKLIWNISGFVNLISIDIKTIQVGMFFAETEWHKRFYARQICTIMYESSKDIFELLGKNFKDLVSKRIDITAFELELKNIRSRLNQFQSKNSTYLYTVRNNTAAHKDQDVLNQLDIITNINWSSIIGTTMEFESIINDLGVFLQKLINSGLNNLKKSPLGREGGL</sequence>